<dbReference type="RefSeq" id="WP_194707910.1">
    <property type="nucleotide sequence ID" value="NZ_JADKPN010000010.1"/>
</dbReference>
<comment type="caution">
    <text evidence="2">The sequence shown here is derived from an EMBL/GenBank/DDBJ whole genome shotgun (WGS) entry which is preliminary data.</text>
</comment>
<dbReference type="AlphaFoldDB" id="A0A930VFM6"/>
<dbReference type="Gene3D" id="3.40.50.300">
    <property type="entry name" value="P-loop containing nucleotide triphosphate hydrolases"/>
    <property type="match status" value="1"/>
</dbReference>
<dbReference type="GO" id="GO:0006355">
    <property type="term" value="P:regulation of DNA-templated transcription"/>
    <property type="evidence" value="ECO:0007669"/>
    <property type="project" value="InterPro"/>
</dbReference>
<dbReference type="InterPro" id="IPR058852">
    <property type="entry name" value="HTH_77"/>
</dbReference>
<dbReference type="Proteomes" id="UP000640489">
    <property type="component" value="Unassembled WGS sequence"/>
</dbReference>
<keyword evidence="3" id="KW-1185">Reference proteome</keyword>
<dbReference type="SMART" id="SM00421">
    <property type="entry name" value="HTH_LUXR"/>
    <property type="match status" value="1"/>
</dbReference>
<dbReference type="Pfam" id="PF00196">
    <property type="entry name" value="GerE"/>
    <property type="match status" value="1"/>
</dbReference>
<evidence type="ECO:0000259" key="1">
    <source>
        <dbReference type="PROSITE" id="PS50043"/>
    </source>
</evidence>
<dbReference type="EMBL" id="JADKPN010000010">
    <property type="protein sequence ID" value="MBF4764731.1"/>
    <property type="molecule type" value="Genomic_DNA"/>
</dbReference>
<dbReference type="InterPro" id="IPR049945">
    <property type="entry name" value="AAA_22"/>
</dbReference>
<dbReference type="PANTHER" id="PTHR47691:SF3">
    <property type="entry name" value="HTH-TYPE TRANSCRIPTIONAL REGULATOR RV0890C-RELATED"/>
    <property type="match status" value="1"/>
</dbReference>
<accession>A0A930VFM6</accession>
<proteinExistence type="predicted"/>
<dbReference type="SUPFAM" id="SSF46894">
    <property type="entry name" value="C-terminal effector domain of the bipartite response regulators"/>
    <property type="match status" value="1"/>
</dbReference>
<dbReference type="CDD" id="cd06170">
    <property type="entry name" value="LuxR_C_like"/>
    <property type="match status" value="1"/>
</dbReference>
<gene>
    <name evidence="2" type="ORF">ISU07_16485</name>
</gene>
<dbReference type="PROSITE" id="PS50043">
    <property type="entry name" value="HTH_LUXR_2"/>
    <property type="match status" value="1"/>
</dbReference>
<dbReference type="Pfam" id="PF25872">
    <property type="entry name" value="HTH_77"/>
    <property type="match status" value="1"/>
</dbReference>
<dbReference type="InterPro" id="IPR000792">
    <property type="entry name" value="Tscrpt_reg_LuxR_C"/>
</dbReference>
<sequence>MSEQAGRGNLPHSPTTLVGRSRAVAEVASLVRSRPLVTLSGAGGVGKTRLALAVGAELAEEYADGVWLVELAPVGDADAVPDAIASALGVAPQGGAPVMDTVAEALAGRRVLLVLDNCEHVRRAAASAITTILARSDVPRVLATSREHLRTSGEALVTVPPLDVGGVTSDGVTLFVDRARAVRPGFGIFDEQTADAVIRICTTLDGLPLGIELAAARMAAMSAVEVAERLADRFRLLTGPELGPERQATLRHTVAWSYDLLEDDERALLRWASVFAGGFDLPALCAVAEASDDVEVLRLLDSLVRKSLVIAHLGSARTRYSLFETIRAFADERLAETDDHAGTRDRHAAYLAGEAVRRWERWNGPEWRAQVDWVQAELANLRSAYRWSLARDDAETATDIAAHAALMGFSVELFETIGWAEAVLPAAVTADVRRLPRLYAAAGYACFVGRAEVATVNAHRATELEARQGYESCEPGYAAFIEALGQVYCGHLDRYIELTREVAALPGPGRAYGIAAFVDGLQSAGRLEEALPLTGPALAAARDLGNPYWLTYTLWIVGLAVAKADPQRALQTWDEAVAYVGEHDVRFFEGFLARDAALLHTSDGQLETALSLFGTSVEAFVRSGAVAQLVISLASLPALFERLDRPAVARTLLAAMAREDGSMHHVPGLADLGERLDGRLGQESAERYAAAGGAMDLRDAASYALHQIELARRALAAAGRHGAGAAGLTARETQVLRLIADGASTREISDRLFISAKTADNHIQHIYIKLGVTNRAAATRWAFDHDVVEAGAADGTDG</sequence>
<dbReference type="PANTHER" id="PTHR47691">
    <property type="entry name" value="REGULATOR-RELATED"/>
    <property type="match status" value="1"/>
</dbReference>
<dbReference type="GO" id="GO:0016887">
    <property type="term" value="F:ATP hydrolysis activity"/>
    <property type="evidence" value="ECO:0007669"/>
    <property type="project" value="InterPro"/>
</dbReference>
<dbReference type="GO" id="GO:0003677">
    <property type="term" value="F:DNA binding"/>
    <property type="evidence" value="ECO:0007669"/>
    <property type="project" value="InterPro"/>
</dbReference>
<dbReference type="InterPro" id="IPR027417">
    <property type="entry name" value="P-loop_NTPase"/>
</dbReference>
<protein>
    <submittedName>
        <fullName evidence="2">AAA family ATPase</fullName>
    </submittedName>
</protein>
<dbReference type="PRINTS" id="PR00364">
    <property type="entry name" value="DISEASERSIST"/>
</dbReference>
<name>A0A930VFM6_9ACTN</name>
<dbReference type="InterPro" id="IPR016032">
    <property type="entry name" value="Sig_transdc_resp-reg_C-effctor"/>
</dbReference>
<dbReference type="SUPFAM" id="SSF52540">
    <property type="entry name" value="P-loop containing nucleoside triphosphate hydrolases"/>
    <property type="match status" value="1"/>
</dbReference>
<dbReference type="InterPro" id="IPR036388">
    <property type="entry name" value="WH-like_DNA-bd_sf"/>
</dbReference>
<reference evidence="2" key="1">
    <citation type="submission" date="2020-11" db="EMBL/GenBank/DDBJ databases">
        <title>Nocardioides sp. nov., isolated from Soil of Cynanchum wilfordii Hemsley rhizosphere.</title>
        <authorList>
            <person name="Lee J.-S."/>
            <person name="Suh M.K."/>
            <person name="Kim J.-S."/>
        </authorList>
    </citation>
    <scope>NUCLEOTIDE SEQUENCE</scope>
    <source>
        <strain evidence="2">KCTC 19275</strain>
    </source>
</reference>
<dbReference type="PRINTS" id="PR00038">
    <property type="entry name" value="HTHLUXR"/>
</dbReference>
<evidence type="ECO:0000313" key="2">
    <source>
        <dbReference type="EMBL" id="MBF4764731.1"/>
    </source>
</evidence>
<evidence type="ECO:0000313" key="3">
    <source>
        <dbReference type="Proteomes" id="UP000640489"/>
    </source>
</evidence>
<dbReference type="Pfam" id="PF13401">
    <property type="entry name" value="AAA_22"/>
    <property type="match status" value="1"/>
</dbReference>
<dbReference type="Gene3D" id="1.10.10.10">
    <property type="entry name" value="Winged helix-like DNA-binding domain superfamily/Winged helix DNA-binding domain"/>
    <property type="match status" value="1"/>
</dbReference>
<organism evidence="2 3">
    <name type="scientific">Nocardioides islandensis</name>
    <dbReference type="NCBI Taxonomy" id="433663"/>
    <lineage>
        <taxon>Bacteria</taxon>
        <taxon>Bacillati</taxon>
        <taxon>Actinomycetota</taxon>
        <taxon>Actinomycetes</taxon>
        <taxon>Propionibacteriales</taxon>
        <taxon>Nocardioidaceae</taxon>
        <taxon>Nocardioides</taxon>
    </lineage>
</organism>
<feature type="domain" description="HTH luxR-type" evidence="1">
    <location>
        <begin position="721"/>
        <end position="786"/>
    </location>
</feature>